<dbReference type="PROSITE" id="PS50217">
    <property type="entry name" value="BZIP"/>
    <property type="match status" value="1"/>
</dbReference>
<dbReference type="PANTHER" id="PTHR45967:SF20">
    <property type="entry name" value="G-BOX-BINDING FACTOR 1"/>
    <property type="match status" value="1"/>
</dbReference>
<evidence type="ECO:0000256" key="2">
    <source>
        <dbReference type="ARBA" id="ARBA00007163"/>
    </source>
</evidence>
<dbReference type="GO" id="GO:0000976">
    <property type="term" value="F:transcription cis-regulatory region binding"/>
    <property type="evidence" value="ECO:0007669"/>
    <property type="project" value="UniProtKB-ARBA"/>
</dbReference>
<name>A0A5J5B7A2_9ASTE</name>
<comment type="similarity">
    <text evidence="2">Belongs to the bZIP family.</text>
</comment>
<dbReference type="AlphaFoldDB" id="A0A5J5B7A2"/>
<proteinExistence type="inferred from homology"/>
<feature type="region of interest" description="Disordered" evidence="7">
    <location>
        <begin position="271"/>
        <end position="294"/>
    </location>
</feature>
<feature type="compositionally biased region" description="Polar residues" evidence="7">
    <location>
        <begin position="13"/>
        <end position="22"/>
    </location>
</feature>
<sequence length="397" mass="42589">MGAGEESSRAKSSKPTASTQEMPTAPLYADWSSMQAYYGTGATPPPFFASPVASPAPHPYLWGSQHPMVPPYGTPLPYPALYPHGGLYAHPNMAVGTALTNTESEGKAIDGKDPGPAKKSKGTTAITSLTGGKSEESGKAASGSGNDGLSQSAESASEGSSEASDEDGNQQASSATKKKRFNQMLPDGRNEKSNISVQYNGENPSATVTGKPVLRTTNLNIGMDLWNASPAGATPMKTRPNASDASPQVGPATGREAILHDHQLYVDERELKREKRKQSNRESARRSRMRKQAECEELQVKVDKLSNENRTLRDEMHRLAEECEKLTSENNSIVDELTNLFGPDVISNLQDSYDGAALQFDNGEDNGHRQDNSAEYNTNALSGQNGHIFNSNGKQDS</sequence>
<keyword evidence="10" id="KW-1185">Reference proteome</keyword>
<dbReference type="Pfam" id="PF07777">
    <property type="entry name" value="MFMR"/>
    <property type="match status" value="1"/>
</dbReference>
<evidence type="ECO:0000256" key="5">
    <source>
        <dbReference type="ARBA" id="ARBA00023163"/>
    </source>
</evidence>
<dbReference type="InterPro" id="IPR012900">
    <property type="entry name" value="MFMR"/>
</dbReference>
<dbReference type="PANTHER" id="PTHR45967">
    <property type="entry name" value="G-BOX-BINDING FACTOR 3-RELATED"/>
    <property type="match status" value="1"/>
</dbReference>
<keyword evidence="5" id="KW-0804">Transcription</keyword>
<evidence type="ECO:0000256" key="3">
    <source>
        <dbReference type="ARBA" id="ARBA00023015"/>
    </source>
</evidence>
<organism evidence="9 10">
    <name type="scientific">Nyssa sinensis</name>
    <dbReference type="NCBI Taxonomy" id="561372"/>
    <lineage>
        <taxon>Eukaryota</taxon>
        <taxon>Viridiplantae</taxon>
        <taxon>Streptophyta</taxon>
        <taxon>Embryophyta</taxon>
        <taxon>Tracheophyta</taxon>
        <taxon>Spermatophyta</taxon>
        <taxon>Magnoliopsida</taxon>
        <taxon>eudicotyledons</taxon>
        <taxon>Gunneridae</taxon>
        <taxon>Pentapetalae</taxon>
        <taxon>asterids</taxon>
        <taxon>Cornales</taxon>
        <taxon>Nyssaceae</taxon>
        <taxon>Nyssa</taxon>
    </lineage>
</organism>
<dbReference type="OrthoDB" id="1642657at2759"/>
<dbReference type="FunFam" id="1.20.5.170:FF:000020">
    <property type="entry name" value="BZIP transcription factor"/>
    <property type="match status" value="1"/>
</dbReference>
<keyword evidence="4" id="KW-0238">DNA-binding</keyword>
<keyword evidence="3" id="KW-0805">Transcription regulation</keyword>
<dbReference type="PROSITE" id="PS00036">
    <property type="entry name" value="BZIP_BASIC"/>
    <property type="match status" value="1"/>
</dbReference>
<feature type="region of interest" description="Disordered" evidence="7">
    <location>
        <begin position="357"/>
        <end position="397"/>
    </location>
</feature>
<accession>A0A5J5B7A2</accession>
<dbReference type="GO" id="GO:0046983">
    <property type="term" value="F:protein dimerization activity"/>
    <property type="evidence" value="ECO:0007669"/>
    <property type="project" value="UniProtKB-ARBA"/>
</dbReference>
<feature type="region of interest" description="Disordered" evidence="7">
    <location>
        <begin position="104"/>
        <end position="210"/>
    </location>
</feature>
<dbReference type="EMBL" id="CM018038">
    <property type="protein sequence ID" value="KAA8537657.1"/>
    <property type="molecule type" value="Genomic_DNA"/>
</dbReference>
<feature type="compositionally biased region" description="Low complexity" evidence="7">
    <location>
        <begin position="152"/>
        <end position="162"/>
    </location>
</feature>
<dbReference type="InterPro" id="IPR044827">
    <property type="entry name" value="GBF-like"/>
</dbReference>
<protein>
    <recommendedName>
        <fullName evidence="8">BZIP domain-containing protein</fullName>
    </recommendedName>
</protein>
<feature type="compositionally biased region" description="Polar residues" evidence="7">
    <location>
        <begin position="193"/>
        <end position="208"/>
    </location>
</feature>
<evidence type="ECO:0000313" key="9">
    <source>
        <dbReference type="EMBL" id="KAA8537657.1"/>
    </source>
</evidence>
<dbReference type="InterPro" id="IPR046347">
    <property type="entry name" value="bZIP_sf"/>
</dbReference>
<evidence type="ECO:0000313" key="10">
    <source>
        <dbReference type="Proteomes" id="UP000325577"/>
    </source>
</evidence>
<dbReference type="GO" id="GO:0003700">
    <property type="term" value="F:DNA-binding transcription factor activity"/>
    <property type="evidence" value="ECO:0007669"/>
    <property type="project" value="InterPro"/>
</dbReference>
<dbReference type="SMART" id="SM00338">
    <property type="entry name" value="BRLZ"/>
    <property type="match status" value="1"/>
</dbReference>
<reference evidence="9 10" key="1">
    <citation type="submission" date="2019-09" db="EMBL/GenBank/DDBJ databases">
        <title>A chromosome-level genome assembly of the Chinese tupelo Nyssa sinensis.</title>
        <authorList>
            <person name="Yang X."/>
            <person name="Kang M."/>
            <person name="Yang Y."/>
            <person name="Xiong H."/>
            <person name="Wang M."/>
            <person name="Zhang Z."/>
            <person name="Wang Z."/>
            <person name="Wu H."/>
            <person name="Ma T."/>
            <person name="Liu J."/>
            <person name="Xi Z."/>
        </authorList>
    </citation>
    <scope>NUCLEOTIDE SEQUENCE [LARGE SCALE GENOMIC DNA]</scope>
    <source>
        <strain evidence="9">J267</strain>
        <tissue evidence="9">Leaf</tissue>
    </source>
</reference>
<feature type="domain" description="BZIP" evidence="8">
    <location>
        <begin position="270"/>
        <end position="333"/>
    </location>
</feature>
<evidence type="ECO:0000256" key="6">
    <source>
        <dbReference type="ARBA" id="ARBA00023242"/>
    </source>
</evidence>
<dbReference type="InterPro" id="IPR004827">
    <property type="entry name" value="bZIP"/>
</dbReference>
<evidence type="ECO:0000259" key="8">
    <source>
        <dbReference type="PROSITE" id="PS50217"/>
    </source>
</evidence>
<dbReference type="Pfam" id="PF16596">
    <property type="entry name" value="MFMR_assoc"/>
    <property type="match status" value="1"/>
</dbReference>
<gene>
    <name evidence="9" type="ORF">F0562_027265</name>
</gene>
<comment type="subcellular location">
    <subcellularLocation>
        <location evidence="1">Nucleus</location>
    </subcellularLocation>
</comment>
<evidence type="ECO:0000256" key="1">
    <source>
        <dbReference type="ARBA" id="ARBA00004123"/>
    </source>
</evidence>
<dbReference type="Pfam" id="PF00170">
    <property type="entry name" value="bZIP_1"/>
    <property type="match status" value="1"/>
</dbReference>
<dbReference type="SUPFAM" id="SSF57959">
    <property type="entry name" value="Leucine zipper domain"/>
    <property type="match status" value="1"/>
</dbReference>
<dbReference type="Gene3D" id="1.20.5.170">
    <property type="match status" value="1"/>
</dbReference>
<feature type="compositionally biased region" description="Polar residues" evidence="7">
    <location>
        <begin position="373"/>
        <end position="397"/>
    </location>
</feature>
<evidence type="ECO:0000256" key="4">
    <source>
        <dbReference type="ARBA" id="ARBA00023125"/>
    </source>
</evidence>
<feature type="region of interest" description="Disordered" evidence="7">
    <location>
        <begin position="1"/>
        <end position="24"/>
    </location>
</feature>
<dbReference type="InterPro" id="IPR045314">
    <property type="entry name" value="bZIP_plant_GBF1"/>
</dbReference>
<dbReference type="CDD" id="cd14702">
    <property type="entry name" value="bZIP_plant_GBF1"/>
    <property type="match status" value="1"/>
</dbReference>
<dbReference type="GO" id="GO:0005634">
    <property type="term" value="C:nucleus"/>
    <property type="evidence" value="ECO:0007669"/>
    <property type="project" value="UniProtKB-SubCell"/>
</dbReference>
<keyword evidence="6" id="KW-0539">Nucleus</keyword>
<evidence type="ECO:0000256" key="7">
    <source>
        <dbReference type="SAM" id="MobiDB-lite"/>
    </source>
</evidence>
<feature type="compositionally biased region" description="Basic and acidic residues" evidence="7">
    <location>
        <begin position="104"/>
        <end position="116"/>
    </location>
</feature>
<dbReference type="Proteomes" id="UP000325577">
    <property type="component" value="Linkage Group LG15"/>
</dbReference>